<dbReference type="GO" id="GO:0016042">
    <property type="term" value="P:lipid catabolic process"/>
    <property type="evidence" value="ECO:0007669"/>
    <property type="project" value="UniProtKB-UniRule"/>
</dbReference>
<dbReference type="SUPFAM" id="SSF52151">
    <property type="entry name" value="FabD/lysophospholipase-like"/>
    <property type="match status" value="1"/>
</dbReference>
<evidence type="ECO:0000256" key="3">
    <source>
        <dbReference type="ARBA" id="ARBA00023098"/>
    </source>
</evidence>
<dbReference type="GO" id="GO:0016787">
    <property type="term" value="F:hydrolase activity"/>
    <property type="evidence" value="ECO:0007669"/>
    <property type="project" value="UniProtKB-UniRule"/>
</dbReference>
<dbReference type="PANTHER" id="PTHR14226">
    <property type="entry name" value="NEUROPATHY TARGET ESTERASE/SWISS CHEESE D.MELANOGASTER"/>
    <property type="match status" value="1"/>
</dbReference>
<evidence type="ECO:0000313" key="6">
    <source>
        <dbReference type="EMBL" id="MBO1264407.1"/>
    </source>
</evidence>
<keyword evidence="7" id="KW-1185">Reference proteome</keyword>
<evidence type="ECO:0000259" key="5">
    <source>
        <dbReference type="PROSITE" id="PS51635"/>
    </source>
</evidence>
<dbReference type="InterPro" id="IPR016035">
    <property type="entry name" value="Acyl_Trfase/lysoPLipase"/>
</dbReference>
<feature type="active site" description="Nucleophile" evidence="4">
    <location>
        <position position="37"/>
    </location>
</feature>
<accession>A0A939H556</accession>
<comment type="caution">
    <text evidence="6">The sequence shown here is derived from an EMBL/GenBank/DDBJ whole genome shotgun (WGS) entry which is preliminary data.</text>
</comment>
<dbReference type="Gene3D" id="3.40.1090.10">
    <property type="entry name" value="Cytosolic phospholipase A2 catalytic domain"/>
    <property type="match status" value="1"/>
</dbReference>
<proteinExistence type="predicted"/>
<keyword evidence="1 4" id="KW-0378">Hydrolase</keyword>
<name>A0A939H556_9CLOT</name>
<evidence type="ECO:0000256" key="4">
    <source>
        <dbReference type="PROSITE-ProRule" id="PRU01161"/>
    </source>
</evidence>
<dbReference type="CDD" id="cd07209">
    <property type="entry name" value="Pat_hypo_Ecoli_Z1214_like"/>
    <property type="match status" value="1"/>
</dbReference>
<dbReference type="EMBL" id="JAFNJU010000003">
    <property type="protein sequence ID" value="MBO1264407.1"/>
    <property type="molecule type" value="Genomic_DNA"/>
</dbReference>
<dbReference type="PANTHER" id="PTHR14226:SF29">
    <property type="entry name" value="NEUROPATHY TARGET ESTERASE SWS"/>
    <property type="match status" value="1"/>
</dbReference>
<evidence type="ECO:0000313" key="7">
    <source>
        <dbReference type="Proteomes" id="UP000664218"/>
    </source>
</evidence>
<feature type="short sequence motif" description="GXGXXG" evidence="4">
    <location>
        <begin position="8"/>
        <end position="13"/>
    </location>
</feature>
<dbReference type="Proteomes" id="UP000664218">
    <property type="component" value="Unassembled WGS sequence"/>
</dbReference>
<feature type="domain" description="PNPLA" evidence="5">
    <location>
        <begin position="4"/>
        <end position="171"/>
    </location>
</feature>
<protein>
    <submittedName>
        <fullName evidence="6">Patatin-like phospholipase family protein</fullName>
    </submittedName>
</protein>
<dbReference type="InterPro" id="IPR002641">
    <property type="entry name" value="PNPLA_dom"/>
</dbReference>
<dbReference type="RefSeq" id="WP_207598921.1">
    <property type="nucleotide sequence ID" value="NZ_JAFNJU010000003.1"/>
</dbReference>
<evidence type="ECO:0000256" key="2">
    <source>
        <dbReference type="ARBA" id="ARBA00022963"/>
    </source>
</evidence>
<feature type="short sequence motif" description="GXSXG" evidence="4">
    <location>
        <begin position="35"/>
        <end position="39"/>
    </location>
</feature>
<feature type="active site" description="Proton acceptor" evidence="4">
    <location>
        <position position="158"/>
    </location>
</feature>
<gene>
    <name evidence="6" type="ORF">J3A84_05050</name>
</gene>
<dbReference type="AlphaFoldDB" id="A0A939H556"/>
<keyword evidence="2 4" id="KW-0442">Lipid degradation</keyword>
<reference evidence="6" key="1">
    <citation type="submission" date="2021-03" db="EMBL/GenBank/DDBJ databases">
        <title>Proteiniclasticum marinus sp. nov., isolated from tidal flat sediment.</title>
        <authorList>
            <person name="Namirimu T."/>
            <person name="Yang J.-A."/>
            <person name="Yang S.-H."/>
            <person name="Kim Y.-J."/>
            <person name="Kwon K.K."/>
        </authorList>
    </citation>
    <scope>NUCLEOTIDE SEQUENCE</scope>
    <source>
        <strain evidence="6">SCR006</strain>
    </source>
</reference>
<dbReference type="InterPro" id="IPR050301">
    <property type="entry name" value="NTE"/>
</dbReference>
<sequence length="376" mass="42288">MYGLALGGGGSRGSYEIGVLKALKEMNIEIGAITGTSIGAINGASFLMGDMELMEEIWKSLNRDSLIKFKDISIPDVIKNRGFDFDILMDLLKKHIKEEVIRSNPIDFGIVTYNLSTREPVVLFKEDIPEGKLVEYVGASANHPSFERLTIEGEAYIDGAVYNNIPVLPLHKKGYQDIIAVNLHTFGDWKSLKGPYNLVEIKSEKPLGSVLFPDPDTIRKNMTLGYLDTLKTFGKVHGYHYYFRTLDDFTLLNSLSAEEIRELRREVSPVFLNKTLGHYENKLREDYSLTLSGLEITAEVLRIDNTKIYAHQGELLDEILKAVHEVVRGTSRLPLKERIIFKELDATAFKALELAAPKIAIANLFLKILQNRIIGV</sequence>
<keyword evidence="3 4" id="KW-0443">Lipid metabolism</keyword>
<dbReference type="PROSITE" id="PS51635">
    <property type="entry name" value="PNPLA"/>
    <property type="match status" value="1"/>
</dbReference>
<dbReference type="Pfam" id="PF01734">
    <property type="entry name" value="Patatin"/>
    <property type="match status" value="1"/>
</dbReference>
<evidence type="ECO:0000256" key="1">
    <source>
        <dbReference type="ARBA" id="ARBA00022801"/>
    </source>
</evidence>
<feature type="short sequence motif" description="DGA/G" evidence="4">
    <location>
        <begin position="158"/>
        <end position="160"/>
    </location>
</feature>
<organism evidence="6 7">
    <name type="scientific">Proteiniclasticum aestuarii</name>
    <dbReference type="NCBI Taxonomy" id="2817862"/>
    <lineage>
        <taxon>Bacteria</taxon>
        <taxon>Bacillati</taxon>
        <taxon>Bacillota</taxon>
        <taxon>Clostridia</taxon>
        <taxon>Eubacteriales</taxon>
        <taxon>Clostridiaceae</taxon>
        <taxon>Proteiniclasticum</taxon>
    </lineage>
</organism>